<comment type="similarity">
    <text evidence="1">Belongs to the 'phage' integrase family.</text>
</comment>
<dbReference type="GO" id="GO:0046718">
    <property type="term" value="P:symbiont entry into host cell"/>
    <property type="evidence" value="ECO:0007669"/>
    <property type="project" value="UniProtKB-KW"/>
</dbReference>
<dbReference type="InterPro" id="IPR050808">
    <property type="entry name" value="Phage_Integrase"/>
</dbReference>
<dbReference type="Pfam" id="PF22022">
    <property type="entry name" value="Phage_int_M"/>
    <property type="match status" value="1"/>
</dbReference>
<feature type="non-terminal residue" evidence="9">
    <location>
        <position position="193"/>
    </location>
</feature>
<evidence type="ECO:0000256" key="3">
    <source>
        <dbReference type="ARBA" id="ARBA00023125"/>
    </source>
</evidence>
<dbReference type="GO" id="GO:0006310">
    <property type="term" value="P:DNA recombination"/>
    <property type="evidence" value="ECO:0007669"/>
    <property type="project" value="UniProtKB-KW"/>
</dbReference>
<dbReference type="Gene3D" id="1.10.150.130">
    <property type="match status" value="1"/>
</dbReference>
<evidence type="ECO:0000256" key="4">
    <source>
        <dbReference type="ARBA" id="ARBA00023172"/>
    </source>
</evidence>
<dbReference type="Gene3D" id="1.10.443.10">
    <property type="entry name" value="Intergrase catalytic core"/>
    <property type="match status" value="1"/>
</dbReference>
<evidence type="ECO:0000256" key="2">
    <source>
        <dbReference type="ARBA" id="ARBA00022908"/>
    </source>
</evidence>
<feature type="domain" description="Core-binding (CB)" evidence="8">
    <location>
        <begin position="15"/>
        <end position="97"/>
    </location>
</feature>
<dbReference type="GO" id="GO:0075713">
    <property type="term" value="P:establishment of integrated proviral latency"/>
    <property type="evidence" value="ECO:0007669"/>
    <property type="project" value="UniProtKB-KW"/>
</dbReference>
<evidence type="ECO:0000313" key="9">
    <source>
        <dbReference type="EMBL" id="GAF90458.1"/>
    </source>
</evidence>
<keyword evidence="5" id="KW-1179">Viral genome integration</keyword>
<dbReference type="PANTHER" id="PTHR30629:SF2">
    <property type="entry name" value="PROPHAGE INTEGRASE INTS-RELATED"/>
    <property type="match status" value="1"/>
</dbReference>
<evidence type="ECO:0000259" key="7">
    <source>
        <dbReference type="PROSITE" id="PS51898"/>
    </source>
</evidence>
<evidence type="ECO:0000259" key="8">
    <source>
        <dbReference type="PROSITE" id="PS51900"/>
    </source>
</evidence>
<keyword evidence="4" id="KW-0233">DNA recombination</keyword>
<dbReference type="PROSITE" id="PS51898">
    <property type="entry name" value="TYR_RECOMBINASE"/>
    <property type="match status" value="1"/>
</dbReference>
<protein>
    <recommendedName>
        <fullName evidence="10">Core-binding (CB) domain-containing protein</fullName>
    </recommendedName>
</protein>
<dbReference type="PROSITE" id="PS51900">
    <property type="entry name" value="CB"/>
    <property type="match status" value="1"/>
</dbReference>
<dbReference type="GO" id="GO:0044826">
    <property type="term" value="P:viral genome integration into host DNA"/>
    <property type="evidence" value="ECO:0007669"/>
    <property type="project" value="UniProtKB-KW"/>
</dbReference>
<feature type="domain" description="Tyr recombinase" evidence="7">
    <location>
        <begin position="118"/>
        <end position="193"/>
    </location>
</feature>
<dbReference type="SUPFAM" id="SSF56349">
    <property type="entry name" value="DNA breaking-rejoining enzymes"/>
    <property type="match status" value="1"/>
</dbReference>
<evidence type="ECO:0000256" key="5">
    <source>
        <dbReference type="ARBA" id="ARBA00023195"/>
    </source>
</evidence>
<keyword evidence="3" id="KW-0238">DNA-binding</keyword>
<dbReference type="InterPro" id="IPR044068">
    <property type="entry name" value="CB"/>
</dbReference>
<dbReference type="InterPro" id="IPR011010">
    <property type="entry name" value="DNA_brk_join_enz"/>
</dbReference>
<feature type="non-terminal residue" evidence="9">
    <location>
        <position position="1"/>
    </location>
</feature>
<evidence type="ECO:0000256" key="6">
    <source>
        <dbReference type="ARBA" id="ARBA00023296"/>
    </source>
</evidence>
<dbReference type="GO" id="GO:0003677">
    <property type="term" value="F:DNA binding"/>
    <property type="evidence" value="ECO:0007669"/>
    <property type="project" value="UniProtKB-KW"/>
</dbReference>
<dbReference type="AlphaFoldDB" id="X0TAF3"/>
<dbReference type="InterPro" id="IPR010998">
    <property type="entry name" value="Integrase_recombinase_N"/>
</dbReference>
<reference evidence="9" key="1">
    <citation type="journal article" date="2014" name="Front. Microbiol.">
        <title>High frequency of phylogenetically diverse reductive dehalogenase-homologous genes in deep subseafloor sedimentary metagenomes.</title>
        <authorList>
            <person name="Kawai M."/>
            <person name="Futagami T."/>
            <person name="Toyoda A."/>
            <person name="Takaki Y."/>
            <person name="Nishi S."/>
            <person name="Hori S."/>
            <person name="Arai W."/>
            <person name="Tsubouchi T."/>
            <person name="Morono Y."/>
            <person name="Uchiyama I."/>
            <person name="Ito T."/>
            <person name="Fujiyama A."/>
            <person name="Inagaki F."/>
            <person name="Takami H."/>
        </authorList>
    </citation>
    <scope>NUCLEOTIDE SEQUENCE</scope>
    <source>
        <strain evidence="9">Expedition CK06-06</strain>
    </source>
</reference>
<dbReference type="PANTHER" id="PTHR30629">
    <property type="entry name" value="PROPHAGE INTEGRASE"/>
    <property type="match status" value="1"/>
</dbReference>
<accession>X0TAF3</accession>
<proteinExistence type="inferred from homology"/>
<dbReference type="GO" id="GO:0015074">
    <property type="term" value="P:DNA integration"/>
    <property type="evidence" value="ECO:0007669"/>
    <property type="project" value="UniProtKB-KW"/>
</dbReference>
<name>X0TAF3_9ZZZZ</name>
<sequence>VEEDKRLKRKVDIENTFGRLAQQFMTKHVEANLRATTAREYQRILFGDDTSKWRARPVTSIKKRDVLDLMDAIDARGAKSAAALSLAYLRKFFNWCVEREIIESSPMDRIRLGRNLRSRERVLSEDELRVIWTAFASEAGLFGSLFQLLLLTGQRRNEVAGMRWDELRGLDTDQAIWEIPSERTKNRRTHLVP</sequence>
<keyword evidence="2" id="KW-0229">DNA integration</keyword>
<gene>
    <name evidence="9" type="ORF">S01H1_22630</name>
</gene>
<evidence type="ECO:0000256" key="1">
    <source>
        <dbReference type="ARBA" id="ARBA00008857"/>
    </source>
</evidence>
<dbReference type="EMBL" id="BARS01012813">
    <property type="protein sequence ID" value="GAF90458.1"/>
    <property type="molecule type" value="Genomic_DNA"/>
</dbReference>
<dbReference type="InterPro" id="IPR013762">
    <property type="entry name" value="Integrase-like_cat_sf"/>
</dbReference>
<comment type="caution">
    <text evidence="9">The sequence shown here is derived from an EMBL/GenBank/DDBJ whole genome shotgun (WGS) entry which is preliminary data.</text>
</comment>
<dbReference type="InterPro" id="IPR053876">
    <property type="entry name" value="Phage_int_M"/>
</dbReference>
<evidence type="ECO:0008006" key="10">
    <source>
        <dbReference type="Google" id="ProtNLM"/>
    </source>
</evidence>
<keyword evidence="6" id="KW-1160">Virus entry into host cell</keyword>
<dbReference type="InterPro" id="IPR002104">
    <property type="entry name" value="Integrase_catalytic"/>
</dbReference>
<organism evidence="9">
    <name type="scientific">marine sediment metagenome</name>
    <dbReference type="NCBI Taxonomy" id="412755"/>
    <lineage>
        <taxon>unclassified sequences</taxon>
        <taxon>metagenomes</taxon>
        <taxon>ecological metagenomes</taxon>
    </lineage>
</organism>